<dbReference type="AlphaFoldDB" id="A0A2P1QSX5"/>
<evidence type="ECO:0000313" key="2">
    <source>
        <dbReference type="Proteomes" id="UP000033961"/>
    </source>
</evidence>
<dbReference type="EMBL" id="CP027843">
    <property type="protein sequence ID" value="AVQ12018.1"/>
    <property type="molecule type" value="Genomic_DNA"/>
</dbReference>
<name>A0A2P1QSX5_9LEPT</name>
<dbReference type="Proteomes" id="UP000033961">
    <property type="component" value="Chromosome I"/>
</dbReference>
<evidence type="ECO:0000313" key="1">
    <source>
        <dbReference type="EMBL" id="AVQ12018.1"/>
    </source>
</evidence>
<sequence>MESNGVWKFWNRLELVFYKNLSQKKAQCLHSLRITRPLTLFAELNDTALYGSQRPLTFFAELNDTALYGSLIFASQRAFDYAPLSTAISLSMDRSIGFGTRCKIESDKFSNSNRKDSDCKLLKVFEENLPTIRIGFDIRLIFRFPGS</sequence>
<accession>A0A2P1QSX5</accession>
<gene>
    <name evidence="1" type="ORF">XB16_1688</name>
</gene>
<proteinExistence type="predicted"/>
<protein>
    <submittedName>
        <fullName evidence="1">Uncharacterized protein</fullName>
    </submittedName>
</protein>
<reference evidence="1 2" key="1">
    <citation type="journal article" date="2015" name="Genome Announc.">
        <title>Draft Genome Sequences of Leptospira santarosai Strains U160, U164, and U233, Isolated from Asymptomatic Cattle.</title>
        <authorList>
            <person name="Kremer F.S."/>
            <person name="Eslabao M.R."/>
            <person name="Provisor M."/>
            <person name="Woloski R.D."/>
            <person name="Ramires O.V."/>
            <person name="Moreno L.Z."/>
            <person name="Moreno A.M."/>
            <person name="Hamond C."/>
            <person name="Lilenbaum W."/>
            <person name="Dellagostin O.A."/>
        </authorList>
    </citation>
    <scope>NUCLEOTIDE SEQUENCE [LARGE SCALE GENOMIC DNA]</scope>
    <source>
        <strain evidence="1 2">U160</strain>
    </source>
</reference>
<organism evidence="1 2">
    <name type="scientific">Leptospira santarosai</name>
    <dbReference type="NCBI Taxonomy" id="28183"/>
    <lineage>
        <taxon>Bacteria</taxon>
        <taxon>Pseudomonadati</taxon>
        <taxon>Spirochaetota</taxon>
        <taxon>Spirochaetia</taxon>
        <taxon>Leptospirales</taxon>
        <taxon>Leptospiraceae</taxon>
        <taxon>Leptospira</taxon>
    </lineage>
</organism>